<name>A0AAV9I8X4_9RHOD</name>
<keyword evidence="1" id="KW-0067">ATP-binding</keyword>
<dbReference type="InterPro" id="IPR001752">
    <property type="entry name" value="Kinesin_motor_dom"/>
</dbReference>
<accession>A0AAV9I8X4</accession>
<dbReference type="SMART" id="SM00129">
    <property type="entry name" value="KISc"/>
    <property type="match status" value="1"/>
</dbReference>
<protein>
    <recommendedName>
        <fullName evidence="2">Kinesin motor domain-containing protein</fullName>
    </recommendedName>
</protein>
<feature type="domain" description="Kinesin motor" evidence="2">
    <location>
        <begin position="198"/>
        <end position="509"/>
    </location>
</feature>
<reference evidence="3 4" key="1">
    <citation type="submission" date="2022-07" db="EMBL/GenBank/DDBJ databases">
        <title>Genome-wide signatures of adaptation to extreme environments.</title>
        <authorList>
            <person name="Cho C.H."/>
            <person name="Yoon H.S."/>
        </authorList>
    </citation>
    <scope>NUCLEOTIDE SEQUENCE [LARGE SCALE GENOMIC DNA]</scope>
    <source>
        <strain evidence="3 4">108.79 E11</strain>
    </source>
</reference>
<dbReference type="InterPro" id="IPR036961">
    <property type="entry name" value="Kinesin_motor_dom_sf"/>
</dbReference>
<dbReference type="PRINTS" id="PR00380">
    <property type="entry name" value="KINESINHEAVY"/>
</dbReference>
<keyword evidence="1" id="KW-0547">Nucleotide-binding</keyword>
<feature type="binding site" evidence="1">
    <location>
        <begin position="278"/>
        <end position="285"/>
    </location>
    <ligand>
        <name>ATP</name>
        <dbReference type="ChEBI" id="CHEBI:30616"/>
    </ligand>
</feature>
<evidence type="ECO:0000313" key="3">
    <source>
        <dbReference type="EMBL" id="KAK4523714.1"/>
    </source>
</evidence>
<comment type="similarity">
    <text evidence="1">Belongs to the TRAFAC class myosin-kinesin ATPase superfamily. Kinesin family.</text>
</comment>
<dbReference type="Pfam" id="PF00225">
    <property type="entry name" value="Kinesin"/>
    <property type="match status" value="1"/>
</dbReference>
<evidence type="ECO:0000313" key="4">
    <source>
        <dbReference type="Proteomes" id="UP001300502"/>
    </source>
</evidence>
<comment type="caution">
    <text evidence="3">The sequence shown here is derived from an EMBL/GenBank/DDBJ whole genome shotgun (WGS) entry which is preliminary data.</text>
</comment>
<evidence type="ECO:0000259" key="2">
    <source>
        <dbReference type="PROSITE" id="PS50067"/>
    </source>
</evidence>
<dbReference type="SUPFAM" id="SSF52540">
    <property type="entry name" value="P-loop containing nucleoside triphosphate hydrolases"/>
    <property type="match status" value="1"/>
</dbReference>
<dbReference type="GO" id="GO:0007018">
    <property type="term" value="P:microtubule-based movement"/>
    <property type="evidence" value="ECO:0007669"/>
    <property type="project" value="InterPro"/>
</dbReference>
<dbReference type="AlphaFoldDB" id="A0AAV9I8X4"/>
<dbReference type="GO" id="GO:0008017">
    <property type="term" value="F:microtubule binding"/>
    <property type="evidence" value="ECO:0007669"/>
    <property type="project" value="InterPro"/>
</dbReference>
<dbReference type="InterPro" id="IPR027417">
    <property type="entry name" value="P-loop_NTPase"/>
</dbReference>
<dbReference type="EMBL" id="JANCYU010000019">
    <property type="protein sequence ID" value="KAK4523714.1"/>
    <property type="molecule type" value="Genomic_DNA"/>
</dbReference>
<evidence type="ECO:0000256" key="1">
    <source>
        <dbReference type="PROSITE-ProRule" id="PRU00283"/>
    </source>
</evidence>
<dbReference type="GO" id="GO:0015630">
    <property type="term" value="C:microtubule cytoskeleton"/>
    <property type="evidence" value="ECO:0007669"/>
    <property type="project" value="TreeGrafter"/>
</dbReference>
<organism evidence="3 4">
    <name type="scientific">Galdieria yellowstonensis</name>
    <dbReference type="NCBI Taxonomy" id="3028027"/>
    <lineage>
        <taxon>Eukaryota</taxon>
        <taxon>Rhodophyta</taxon>
        <taxon>Bangiophyceae</taxon>
        <taxon>Galdieriales</taxon>
        <taxon>Galdieriaceae</taxon>
        <taxon>Galdieria</taxon>
    </lineage>
</organism>
<keyword evidence="4" id="KW-1185">Reference proteome</keyword>
<dbReference type="GO" id="GO:0003777">
    <property type="term" value="F:microtubule motor activity"/>
    <property type="evidence" value="ECO:0007669"/>
    <property type="project" value="InterPro"/>
</dbReference>
<keyword evidence="1" id="KW-0505">Motor protein</keyword>
<sequence>MEIYSVDSLSGSLHQLETFLSEWTKYIENFSLVNNSSSANQLCLKEENDHLKVCQSLFSSRVLVISIEQDKLACLQRSIDFQKEQYASLLDYNSKLEQLVEQKEATCSNPSCKRVSTETVDNAFSMLLGRQKELIKLWREDIQVLRSNFAASLQKIHIYLFHQLGILVEKFQDQQAQWMKCSQENRQLRRYIQEWKGNLRVVARIRPSLFGNECNNTALRFIGDDMITCHQSLDSSAMSFTFDQIFPPHLPQDFLYEELQPIVSSIFDGFHSCIVAYGPTGSGKTFTVFGPDGKSGVVEFAIRMLFAVTDNDPSLVATISMLEIYNETVRDLLSEDPMASLEVREDTTTGDVFAKGAVGMEMASYSDALRIIQSGLDFRSTSATLLNISSSRSHLLCILKIRGGNEHIGSLYIADLAGSERVTHSHVQGERLDETKHINRSLSCLADVFSALRNQQAHIPYRNSRLTFLLRPALSKAGKAMLIVHVSPEEHELSETIQTLRFGQRARDIELRPTKSQGNSLFGQLERLSLKRQYFSIDSSSIFLRRQISLLRQQLADERRRRK</sequence>
<dbReference type="InterPro" id="IPR027640">
    <property type="entry name" value="Kinesin-like_fam"/>
</dbReference>
<dbReference type="PROSITE" id="PS50067">
    <property type="entry name" value="KINESIN_MOTOR_2"/>
    <property type="match status" value="1"/>
</dbReference>
<dbReference type="Gene3D" id="3.40.850.10">
    <property type="entry name" value="Kinesin motor domain"/>
    <property type="match status" value="1"/>
</dbReference>
<proteinExistence type="inferred from homology"/>
<dbReference type="GO" id="GO:0005524">
    <property type="term" value="F:ATP binding"/>
    <property type="evidence" value="ECO:0007669"/>
    <property type="project" value="UniProtKB-UniRule"/>
</dbReference>
<dbReference type="Proteomes" id="UP001300502">
    <property type="component" value="Unassembled WGS sequence"/>
</dbReference>
<dbReference type="PANTHER" id="PTHR47972">
    <property type="entry name" value="KINESIN-LIKE PROTEIN KLP-3"/>
    <property type="match status" value="1"/>
</dbReference>
<dbReference type="PANTHER" id="PTHR47972:SF28">
    <property type="entry name" value="KINESIN-LIKE PROTEIN KLP-3"/>
    <property type="match status" value="1"/>
</dbReference>
<gene>
    <name evidence="3" type="ORF">GAYE_PCTG75G1610</name>
</gene>